<dbReference type="GO" id="GO:0016485">
    <property type="term" value="P:protein processing"/>
    <property type="evidence" value="ECO:0007669"/>
    <property type="project" value="TreeGrafter"/>
</dbReference>
<evidence type="ECO:0000259" key="1">
    <source>
        <dbReference type="Pfam" id="PF01431"/>
    </source>
</evidence>
<feature type="domain" description="Peptidase M13 C-terminal" evidence="1">
    <location>
        <begin position="5"/>
        <end position="61"/>
    </location>
</feature>
<dbReference type="AlphaFoldDB" id="A0A915JED0"/>
<dbReference type="InterPro" id="IPR018497">
    <property type="entry name" value="Peptidase_M13_C"/>
</dbReference>
<dbReference type="Proteomes" id="UP000887565">
    <property type="component" value="Unplaced"/>
</dbReference>
<dbReference type="PANTHER" id="PTHR11733">
    <property type="entry name" value="ZINC METALLOPROTEASE FAMILY M13 NEPRILYSIN-RELATED"/>
    <property type="match status" value="1"/>
</dbReference>
<dbReference type="Pfam" id="PF01431">
    <property type="entry name" value="Peptidase_M13"/>
    <property type="match status" value="1"/>
</dbReference>
<dbReference type="PANTHER" id="PTHR11733:SF239">
    <property type="entry name" value="NEPRILYSIN-11"/>
    <property type="match status" value="1"/>
</dbReference>
<dbReference type="InterPro" id="IPR024079">
    <property type="entry name" value="MetalloPept_cat_dom_sf"/>
</dbReference>
<keyword evidence="2" id="KW-1185">Reference proteome</keyword>
<dbReference type="WBParaSite" id="nRc.2.0.1.t24841-RA">
    <property type="protein sequence ID" value="nRc.2.0.1.t24841-RA"/>
    <property type="gene ID" value="nRc.2.0.1.g24841"/>
</dbReference>
<proteinExistence type="predicted"/>
<protein>
    <submittedName>
        <fullName evidence="3">Peptidase M13 C-terminal domain-containing protein</fullName>
    </submittedName>
</protein>
<name>A0A915JED0_ROMCU</name>
<organism evidence="2 3">
    <name type="scientific">Romanomermis culicivorax</name>
    <name type="common">Nematode worm</name>
    <dbReference type="NCBI Taxonomy" id="13658"/>
    <lineage>
        <taxon>Eukaryota</taxon>
        <taxon>Metazoa</taxon>
        <taxon>Ecdysozoa</taxon>
        <taxon>Nematoda</taxon>
        <taxon>Enoplea</taxon>
        <taxon>Dorylaimia</taxon>
        <taxon>Mermithida</taxon>
        <taxon>Mermithoidea</taxon>
        <taxon>Mermithidae</taxon>
        <taxon>Romanomermis</taxon>
    </lineage>
</organism>
<dbReference type="Gene3D" id="3.40.390.10">
    <property type="entry name" value="Collagenase (Catalytic Domain)"/>
    <property type="match status" value="1"/>
</dbReference>
<dbReference type="PROSITE" id="PS51885">
    <property type="entry name" value="NEPRILYSIN"/>
    <property type="match status" value="1"/>
</dbReference>
<dbReference type="GO" id="GO:0004222">
    <property type="term" value="F:metalloendopeptidase activity"/>
    <property type="evidence" value="ECO:0007669"/>
    <property type="project" value="InterPro"/>
</dbReference>
<dbReference type="SUPFAM" id="SSF55486">
    <property type="entry name" value="Metalloproteases ('zincins'), catalytic domain"/>
    <property type="match status" value="1"/>
</dbReference>
<dbReference type="OMA" id="FSTQAEN"/>
<accession>A0A915JED0</accession>
<evidence type="ECO:0000313" key="3">
    <source>
        <dbReference type="WBParaSite" id="nRc.2.0.1.t24841-RA"/>
    </source>
</evidence>
<evidence type="ECO:0000313" key="2">
    <source>
        <dbReference type="Proteomes" id="UP000887565"/>
    </source>
</evidence>
<dbReference type="InterPro" id="IPR000718">
    <property type="entry name" value="Peptidase_M13"/>
</dbReference>
<sequence>MASMIKMNGKTTIGENIADNGGVKESFKAYQDYLQSIGGSEPSLPGLQNLTNNQLFFVSYAN</sequence>
<reference evidence="3" key="1">
    <citation type="submission" date="2022-11" db="UniProtKB">
        <authorList>
            <consortium name="WormBaseParasite"/>
        </authorList>
    </citation>
    <scope>IDENTIFICATION</scope>
</reference>
<dbReference type="GO" id="GO:0005886">
    <property type="term" value="C:plasma membrane"/>
    <property type="evidence" value="ECO:0007669"/>
    <property type="project" value="TreeGrafter"/>
</dbReference>